<evidence type="ECO:0000313" key="13">
    <source>
        <dbReference type="EMBL" id="CUS03652.2"/>
    </source>
</evidence>
<dbReference type="InterPro" id="IPR011527">
    <property type="entry name" value="ABC1_TM_dom"/>
</dbReference>
<keyword evidence="8 10" id="KW-0472">Membrane</keyword>
<feature type="domain" description="ABC transmembrane type-1" evidence="12">
    <location>
        <begin position="35"/>
        <end position="316"/>
    </location>
</feature>
<dbReference type="InterPro" id="IPR027417">
    <property type="entry name" value="P-loop_NTPase"/>
</dbReference>
<dbReference type="SMART" id="SM00382">
    <property type="entry name" value="AAA"/>
    <property type="match status" value="1"/>
</dbReference>
<evidence type="ECO:0000256" key="8">
    <source>
        <dbReference type="ARBA" id="ARBA00023136"/>
    </source>
</evidence>
<feature type="transmembrane region" description="Helical" evidence="10">
    <location>
        <begin position="290"/>
        <end position="314"/>
    </location>
</feature>
<dbReference type="GO" id="GO:0005886">
    <property type="term" value="C:plasma membrane"/>
    <property type="evidence" value="ECO:0007669"/>
    <property type="project" value="UniProtKB-SubCell"/>
</dbReference>
<evidence type="ECO:0000256" key="9">
    <source>
        <dbReference type="SAM" id="MobiDB-lite"/>
    </source>
</evidence>
<evidence type="ECO:0000256" key="10">
    <source>
        <dbReference type="SAM" id="Phobius"/>
    </source>
</evidence>
<dbReference type="RefSeq" id="WP_095043107.1">
    <property type="nucleotide sequence ID" value="NZ_LN890655.1"/>
</dbReference>
<evidence type="ECO:0000256" key="5">
    <source>
        <dbReference type="ARBA" id="ARBA00022741"/>
    </source>
</evidence>
<dbReference type="GO" id="GO:0005524">
    <property type="term" value="F:ATP binding"/>
    <property type="evidence" value="ECO:0007669"/>
    <property type="project" value="UniProtKB-KW"/>
</dbReference>
<sequence>MINREFRLENEKQFDRRGPVRWIASHLAQYPWLPLAAILAAVVNNFAASYIQLLIGRGFDLLNTPGWTTRSLALLALTVFISAALQGLFGLGRNASFEFMAQRVERDGRDELYVSLLGKSQTFHSRQRIGDIMARATNDVRMLNIMFSPGLMLITDSLVGLVAPFVLISQIDTRLLLMPAVFVVLFAITIRGYSRQLAPVSEGMRESFGVMNAGLAETVNGIEVVKGGAQEEQEGQKFMGNAAVYRDFAVREGEIQARYLPMLVFSLCWGLAFLHAMLLWRDGGLSLGQVISYVGLFGFLRFPTFISIFSFQLAQLGIASARRILELINTETQLDENEGGVAQPIVGAVEFRNVSFGYGAGEQRRSRGAGEQGGRGEREPLAQDSLPAQGHERGGAGESQDDTFAPAPLHPRPPAPQHVLRNISFTAKPGETVAIVGQTGSGKSTMTRLINRIFDADGGQVLVDGVDVRQWKLESLRSQISTIEQDVFLFSRSIAENIAFGVPGATQADIEAAAREAQAHDFIMSFDKGYDTEAGERGVTLSGGQRQRVAIARAFLTDPRILILDDSTSAIDSATEDLIQQAMYRISRRRTTFLITHRLSQIRWADRILVLKAGEIVDQGTHEELLARSSDYQRIFARYE</sequence>
<feature type="region of interest" description="Disordered" evidence="9">
    <location>
        <begin position="361"/>
        <end position="417"/>
    </location>
</feature>
<dbReference type="InterPro" id="IPR017871">
    <property type="entry name" value="ABC_transporter-like_CS"/>
</dbReference>
<name>A0A160T266_9CHLR</name>
<dbReference type="PROSITE" id="PS50893">
    <property type="entry name" value="ABC_TRANSPORTER_2"/>
    <property type="match status" value="1"/>
</dbReference>
<dbReference type="PANTHER" id="PTHR43394:SF1">
    <property type="entry name" value="ATP-BINDING CASSETTE SUB-FAMILY B MEMBER 10, MITOCHONDRIAL"/>
    <property type="match status" value="1"/>
</dbReference>
<dbReference type="InterPro" id="IPR003439">
    <property type="entry name" value="ABC_transporter-like_ATP-bd"/>
</dbReference>
<dbReference type="EMBL" id="LN890655">
    <property type="protein sequence ID" value="CUS03652.2"/>
    <property type="molecule type" value="Genomic_DNA"/>
</dbReference>
<evidence type="ECO:0000259" key="12">
    <source>
        <dbReference type="PROSITE" id="PS50929"/>
    </source>
</evidence>
<evidence type="ECO:0000256" key="2">
    <source>
        <dbReference type="ARBA" id="ARBA00022448"/>
    </source>
</evidence>
<dbReference type="AlphaFoldDB" id="A0A160T266"/>
<dbReference type="InterPro" id="IPR039421">
    <property type="entry name" value="Type_1_exporter"/>
</dbReference>
<dbReference type="SUPFAM" id="SSF90123">
    <property type="entry name" value="ABC transporter transmembrane region"/>
    <property type="match status" value="1"/>
</dbReference>
<dbReference type="PROSITE" id="PS00211">
    <property type="entry name" value="ABC_TRANSPORTER_1"/>
    <property type="match status" value="1"/>
</dbReference>
<feature type="transmembrane region" description="Helical" evidence="10">
    <location>
        <begin position="175"/>
        <end position="194"/>
    </location>
</feature>
<comment type="subcellular location">
    <subcellularLocation>
        <location evidence="1">Cell membrane</location>
        <topology evidence="1">Multi-pass membrane protein</topology>
    </subcellularLocation>
</comment>
<evidence type="ECO:0000256" key="6">
    <source>
        <dbReference type="ARBA" id="ARBA00022840"/>
    </source>
</evidence>
<dbReference type="InterPro" id="IPR003593">
    <property type="entry name" value="AAA+_ATPase"/>
</dbReference>
<dbReference type="Gene3D" id="3.40.50.300">
    <property type="entry name" value="P-loop containing nucleotide triphosphate hydrolases"/>
    <property type="match status" value="1"/>
</dbReference>
<keyword evidence="2" id="KW-0813">Transport</keyword>
<dbReference type="Pfam" id="PF00664">
    <property type="entry name" value="ABC_membrane"/>
    <property type="match status" value="1"/>
</dbReference>
<dbReference type="GO" id="GO:0015421">
    <property type="term" value="F:ABC-type oligopeptide transporter activity"/>
    <property type="evidence" value="ECO:0007669"/>
    <property type="project" value="TreeGrafter"/>
</dbReference>
<keyword evidence="3" id="KW-1003">Cell membrane</keyword>
<keyword evidence="7 10" id="KW-1133">Transmembrane helix</keyword>
<feature type="domain" description="ABC transporter" evidence="11">
    <location>
        <begin position="397"/>
        <end position="638"/>
    </location>
</feature>
<keyword evidence="14" id="KW-1185">Reference proteome</keyword>
<feature type="transmembrane region" description="Helical" evidence="10">
    <location>
        <begin position="71"/>
        <end position="91"/>
    </location>
</feature>
<keyword evidence="4 10" id="KW-0812">Transmembrane</keyword>
<keyword evidence="5" id="KW-0547">Nucleotide-binding</keyword>
<dbReference type="FunFam" id="3.40.50.300:FF:000221">
    <property type="entry name" value="Multidrug ABC transporter ATP-binding protein"/>
    <property type="match status" value="1"/>
</dbReference>
<evidence type="ECO:0000259" key="11">
    <source>
        <dbReference type="PROSITE" id="PS50893"/>
    </source>
</evidence>
<evidence type="ECO:0000256" key="1">
    <source>
        <dbReference type="ARBA" id="ARBA00004651"/>
    </source>
</evidence>
<feature type="transmembrane region" description="Helical" evidence="10">
    <location>
        <begin position="151"/>
        <end position="169"/>
    </location>
</feature>
<dbReference type="Pfam" id="PF00005">
    <property type="entry name" value="ABC_tran"/>
    <property type="match status" value="1"/>
</dbReference>
<dbReference type="OrthoDB" id="9806127at2"/>
<dbReference type="PROSITE" id="PS50929">
    <property type="entry name" value="ABC_TM1F"/>
    <property type="match status" value="1"/>
</dbReference>
<gene>
    <name evidence="13" type="ORF">CFX0092_A1774</name>
</gene>
<dbReference type="GO" id="GO:0016887">
    <property type="term" value="F:ATP hydrolysis activity"/>
    <property type="evidence" value="ECO:0007669"/>
    <property type="project" value="InterPro"/>
</dbReference>
<accession>A0A160T266</accession>
<protein>
    <submittedName>
        <fullName evidence="13">ABC transporter related</fullName>
    </submittedName>
</protein>
<dbReference type="PANTHER" id="PTHR43394">
    <property type="entry name" value="ATP-DEPENDENT PERMEASE MDL1, MITOCHONDRIAL"/>
    <property type="match status" value="1"/>
</dbReference>
<reference evidence="13" key="1">
    <citation type="submission" date="2016-01" db="EMBL/GenBank/DDBJ databases">
        <authorList>
            <person name="Mcilroy J.S."/>
            <person name="Karst M S."/>
            <person name="Albertsen M."/>
        </authorList>
    </citation>
    <scope>NUCLEOTIDE SEQUENCE</scope>
    <source>
        <strain evidence="13">Cfx-K</strain>
    </source>
</reference>
<evidence type="ECO:0000313" key="14">
    <source>
        <dbReference type="Proteomes" id="UP000215027"/>
    </source>
</evidence>
<feature type="transmembrane region" description="Helical" evidence="10">
    <location>
        <begin position="30"/>
        <end position="51"/>
    </location>
</feature>
<dbReference type="Proteomes" id="UP000215027">
    <property type="component" value="Chromosome I"/>
</dbReference>
<dbReference type="KEGG" id="pbf:CFX0092_A1774"/>
<evidence type="ECO:0000256" key="3">
    <source>
        <dbReference type="ARBA" id="ARBA00022475"/>
    </source>
</evidence>
<feature type="transmembrane region" description="Helical" evidence="10">
    <location>
        <begin position="259"/>
        <end position="278"/>
    </location>
</feature>
<proteinExistence type="predicted"/>
<keyword evidence="6" id="KW-0067">ATP-binding</keyword>
<dbReference type="SUPFAM" id="SSF52540">
    <property type="entry name" value="P-loop containing nucleoside triphosphate hydrolases"/>
    <property type="match status" value="1"/>
</dbReference>
<evidence type="ECO:0000256" key="4">
    <source>
        <dbReference type="ARBA" id="ARBA00022692"/>
    </source>
</evidence>
<organism evidence="13 14">
    <name type="scientific">Candidatus Promineifilum breve</name>
    <dbReference type="NCBI Taxonomy" id="1806508"/>
    <lineage>
        <taxon>Bacteria</taxon>
        <taxon>Bacillati</taxon>
        <taxon>Chloroflexota</taxon>
        <taxon>Ardenticatenia</taxon>
        <taxon>Candidatus Promineifilales</taxon>
        <taxon>Candidatus Promineifilaceae</taxon>
        <taxon>Candidatus Promineifilum</taxon>
    </lineage>
</organism>
<evidence type="ECO:0000256" key="7">
    <source>
        <dbReference type="ARBA" id="ARBA00022989"/>
    </source>
</evidence>
<dbReference type="Gene3D" id="1.20.1560.10">
    <property type="entry name" value="ABC transporter type 1, transmembrane domain"/>
    <property type="match status" value="1"/>
</dbReference>
<dbReference type="InterPro" id="IPR036640">
    <property type="entry name" value="ABC1_TM_sf"/>
</dbReference>